<comment type="caution">
    <text evidence="1">The sequence shown here is derived from an EMBL/GenBank/DDBJ whole genome shotgun (WGS) entry which is preliminary data.</text>
</comment>
<accession>A0A540WD69</accession>
<dbReference type="EMBL" id="VIGB01000003">
    <property type="protein sequence ID" value="TQF06918.1"/>
    <property type="molecule type" value="Genomic_DNA"/>
</dbReference>
<dbReference type="Proteomes" id="UP000319103">
    <property type="component" value="Unassembled WGS sequence"/>
</dbReference>
<evidence type="ECO:0000313" key="2">
    <source>
        <dbReference type="Proteomes" id="UP000319103"/>
    </source>
</evidence>
<sequence length="119" mass="12269">MRKAVLLVDLDDTLIPDVPAARQAIAGTLRSLGLAHDAGAVDGVICDPPICPVSEPGVHHGRGIGEVVRWCGGAVVRVSAIRVGVNTIITAIRHAHSNSQSASIGRRHGWLSGNCSALG</sequence>
<protein>
    <submittedName>
        <fullName evidence="1">Uncharacterized protein</fullName>
    </submittedName>
</protein>
<dbReference type="AlphaFoldDB" id="A0A540WD69"/>
<proteinExistence type="predicted"/>
<dbReference type="OrthoDB" id="3692384at2"/>
<dbReference type="RefSeq" id="WP_141637323.1">
    <property type="nucleotide sequence ID" value="NZ_VIGB01000003.1"/>
</dbReference>
<reference evidence="1 2" key="1">
    <citation type="submission" date="2019-06" db="EMBL/GenBank/DDBJ databases">
        <title>Description of Kitasatospora acidophila sp. nov. isolated from pine grove soil, and reclassification of Streptomyces novaecaesareae to Kitasatospora novaeceasareae comb. nov.</title>
        <authorList>
            <person name="Kim M.J."/>
        </authorList>
    </citation>
    <scope>NUCLEOTIDE SEQUENCE [LARGE SCALE GENOMIC DNA]</scope>
    <source>
        <strain evidence="1 2">MMS16-CNU292</strain>
    </source>
</reference>
<gene>
    <name evidence="1" type="ORF">E6W39_37920</name>
</gene>
<evidence type="ECO:0000313" key="1">
    <source>
        <dbReference type="EMBL" id="TQF06918.1"/>
    </source>
</evidence>
<organism evidence="1 2">
    <name type="scientific">Kitasatospora acidiphila</name>
    <dbReference type="NCBI Taxonomy" id="2567942"/>
    <lineage>
        <taxon>Bacteria</taxon>
        <taxon>Bacillati</taxon>
        <taxon>Actinomycetota</taxon>
        <taxon>Actinomycetes</taxon>
        <taxon>Kitasatosporales</taxon>
        <taxon>Streptomycetaceae</taxon>
        <taxon>Kitasatospora</taxon>
    </lineage>
</organism>
<keyword evidence="2" id="KW-1185">Reference proteome</keyword>
<name>A0A540WD69_9ACTN</name>